<gene>
    <name evidence="2" type="ORF">RHVP-L.30</name>
    <name evidence="1" type="ORF">RHVP.30</name>
</gene>
<name>E9M5L3_9GAMA</name>
<dbReference type="InterPro" id="IPR008002">
    <property type="entry name" value="Herpes_Orf30"/>
</dbReference>
<dbReference type="OrthoDB" id="28648at10239"/>
<reference evidence="3 4" key="1">
    <citation type="journal article" date="2011" name="J. Virol.">
        <title>Identification and sequencing of a novel rodent gammaherpesvirus that establishes acute and latent infection in laboratory mice.</title>
        <authorList>
            <person name="Loh J."/>
            <person name="Zhao G."/>
            <person name="Nelson C.A."/>
            <person name="Coder P."/>
            <person name="Droit L."/>
            <person name="Handley S.A."/>
            <person name="Johnson L.S."/>
            <person name="Vachharajani P."/>
            <person name="Guzman H."/>
            <person name="Tesh R.B."/>
            <person name="Wang D."/>
            <person name="Fremont D.H."/>
            <person name="Virgin H.W."/>
        </authorList>
    </citation>
    <scope>NUCLEOTIDE SEQUENCE [LARGE SCALE GENOMIC DNA]</scope>
</reference>
<dbReference type="EMBL" id="HQ698924">
    <property type="protein sequence ID" value="ADW24453.1"/>
    <property type="molecule type" value="Genomic_DNA"/>
</dbReference>
<accession>E9M5L3</accession>
<evidence type="ECO:0000313" key="1">
    <source>
        <dbReference type="EMBL" id="ADW24371.1"/>
    </source>
</evidence>
<dbReference type="GeneID" id="10192221"/>
<dbReference type="Proteomes" id="UP000164320">
    <property type="component" value="Genome"/>
</dbReference>
<evidence type="ECO:0000313" key="4">
    <source>
        <dbReference type="Proteomes" id="UP000164320"/>
    </source>
</evidence>
<dbReference type="EMBL" id="HQ221963">
    <property type="protein sequence ID" value="ADW24371.1"/>
    <property type="molecule type" value="Genomic_DNA"/>
</dbReference>
<keyword evidence="3" id="KW-1185">Reference proteome</keyword>
<dbReference type="Pfam" id="PF05338">
    <property type="entry name" value="DUF717"/>
    <property type="match status" value="1"/>
</dbReference>
<proteinExistence type="predicted"/>
<sequence length="79" mass="8865">MSGPECSEKKKETISDNDMEECMKFFTMPLPQMLHAINQSIADFEIVCSASQQLERACLLFDFVGAECVKDVGMETHAE</sequence>
<dbReference type="RefSeq" id="YP_004207866.1">
    <property type="nucleotide sequence ID" value="NC_015049.1"/>
</dbReference>
<protein>
    <submittedName>
        <fullName evidence="1">Uncharacterized protein</fullName>
    </submittedName>
</protein>
<dbReference type="Proteomes" id="UP000134313">
    <property type="component" value="Segment"/>
</dbReference>
<evidence type="ECO:0000313" key="2">
    <source>
        <dbReference type="EMBL" id="ADW24453.1"/>
    </source>
</evidence>
<dbReference type="KEGG" id="vg:10192221"/>
<evidence type="ECO:0000313" key="3">
    <source>
        <dbReference type="Proteomes" id="UP000134313"/>
    </source>
</evidence>
<organism evidence="1 3">
    <name type="scientific">Cricetid gammaherpesvirus 2</name>
    <dbReference type="NCBI Taxonomy" id="1605972"/>
    <lineage>
        <taxon>Viruses</taxon>
        <taxon>Duplodnaviria</taxon>
        <taxon>Heunggongvirae</taxon>
        <taxon>Peploviricota</taxon>
        <taxon>Herviviricetes</taxon>
        <taxon>Herpesvirales</taxon>
        <taxon>Orthoherpesviridae</taxon>
        <taxon>Gammaherpesvirinae</taxon>
        <taxon>Rhadinovirus</taxon>
        <taxon>Rhadinovirus cricetidgamma2</taxon>
    </lineage>
</organism>